<evidence type="ECO:0000313" key="2">
    <source>
        <dbReference type="Proteomes" id="UP000789759"/>
    </source>
</evidence>
<proteinExistence type="predicted"/>
<comment type="caution">
    <text evidence="1">The sequence shown here is derived from an EMBL/GenBank/DDBJ whole genome shotgun (WGS) entry which is preliminary data.</text>
</comment>
<reference evidence="1" key="1">
    <citation type="submission" date="2021-06" db="EMBL/GenBank/DDBJ databases">
        <authorList>
            <person name="Kallberg Y."/>
            <person name="Tangrot J."/>
            <person name="Rosling A."/>
        </authorList>
    </citation>
    <scope>NUCLEOTIDE SEQUENCE</scope>
    <source>
        <strain evidence="1">FL966</strain>
    </source>
</reference>
<accession>A0A9N9G9H5</accession>
<name>A0A9N9G9H5_9GLOM</name>
<dbReference type="AlphaFoldDB" id="A0A9N9G9H5"/>
<protein>
    <submittedName>
        <fullName evidence="1">16405_t:CDS:1</fullName>
    </submittedName>
</protein>
<dbReference type="EMBL" id="CAJVQA010004092">
    <property type="protein sequence ID" value="CAG8590762.1"/>
    <property type="molecule type" value="Genomic_DNA"/>
</dbReference>
<keyword evidence="2" id="KW-1185">Reference proteome</keyword>
<organism evidence="1 2">
    <name type="scientific">Cetraspora pellucida</name>
    <dbReference type="NCBI Taxonomy" id="1433469"/>
    <lineage>
        <taxon>Eukaryota</taxon>
        <taxon>Fungi</taxon>
        <taxon>Fungi incertae sedis</taxon>
        <taxon>Mucoromycota</taxon>
        <taxon>Glomeromycotina</taxon>
        <taxon>Glomeromycetes</taxon>
        <taxon>Diversisporales</taxon>
        <taxon>Gigasporaceae</taxon>
        <taxon>Cetraspora</taxon>
    </lineage>
</organism>
<gene>
    <name evidence="1" type="ORF">CPELLU_LOCUS6517</name>
</gene>
<sequence>MSLHKEQIEGNFNLLVHEESVSAKSSFKNSLDRLILDTLWLLCSAERLSGLGSKKELIERFAARMTSKLKEKVVEFNDLGQREEMRCSMDHLDSCCDADMERFMHDAPSNVLQGNRSKEKPFEENSYMMLEKSLKKVKMERPRDQFEYDEWAYTVRVTKKEGWDIASALSDLVIEDFMKASLRERLVLARQASSYTQISQSSVQKPLLDQNNVPIGNPLISQQQELNQMFQQPVYGQYNQPVFQGWSGLPAWQQQPNMGDLRDSERKSERTIQKPKLEVSSDKNSMVRELLRHADSIALRSIGSSQRVCLSKAYELYRKFCSWANILENNMNKDILFAFIAWLDMTGQSGQVQSQRSC</sequence>
<evidence type="ECO:0000313" key="1">
    <source>
        <dbReference type="EMBL" id="CAG8590762.1"/>
    </source>
</evidence>
<dbReference type="Proteomes" id="UP000789759">
    <property type="component" value="Unassembled WGS sequence"/>
</dbReference>